<feature type="domain" description="Pseudouridine synthase RsuA/RluA-like" evidence="1">
    <location>
        <begin position="95"/>
        <end position="242"/>
    </location>
</feature>
<dbReference type="EMBL" id="CP113432">
    <property type="protein sequence ID" value="WAI50833.1"/>
    <property type="molecule type" value="Genomic_DNA"/>
</dbReference>
<dbReference type="PROSITE" id="PS01129">
    <property type="entry name" value="PSI_RLU"/>
    <property type="match status" value="1"/>
</dbReference>
<name>A0ABY7A173_9PSED</name>
<dbReference type="Gene3D" id="3.30.2350.10">
    <property type="entry name" value="Pseudouridine synthase"/>
    <property type="match status" value="1"/>
</dbReference>
<dbReference type="InterPro" id="IPR020103">
    <property type="entry name" value="PsdUridine_synth_cat_dom_sf"/>
</dbReference>
<accession>A0ABY7A173</accession>
<protein>
    <submittedName>
        <fullName evidence="2">RluA family pseudouridine synthase</fullName>
    </submittedName>
</protein>
<dbReference type="Pfam" id="PF00849">
    <property type="entry name" value="PseudoU_synth_2"/>
    <property type="match status" value="1"/>
</dbReference>
<dbReference type="CDD" id="cd02558">
    <property type="entry name" value="PSRA_1"/>
    <property type="match status" value="1"/>
</dbReference>
<sequence length="299" mass="34317">MSASSFSAAQQRASTLHLPAGPWATVLDCLCAHFPAIDRATWLDRMARGRVLDSDGQPIGPQHLYREGLRIHYFREVAQETPIPFEESVLHVDEHLVVADKPHFLPVTPSGQYVEQTLLARLAKRLDNPLLVPLHRIDRLTAGLVLFSANPDSRAAYQALFRERRIDKMYEAIAPALPQLEFPHLRRSRLVDGDPFILMREAEGVPNSETRIEVLERRGEWWRYALYPVTGKRHQLRVHMSALGAPLRGDPLYPVLLPREQREPEDYARPLKLLARELDFIDPLSGQPRQFQSRLQLDW</sequence>
<organism evidence="2 3">
    <name type="scientific">Pseudomonas triclosanedens</name>
    <dbReference type="NCBI Taxonomy" id="2961893"/>
    <lineage>
        <taxon>Bacteria</taxon>
        <taxon>Pseudomonadati</taxon>
        <taxon>Pseudomonadota</taxon>
        <taxon>Gammaproteobacteria</taxon>
        <taxon>Pseudomonadales</taxon>
        <taxon>Pseudomonadaceae</taxon>
        <taxon>Pseudomonas</taxon>
    </lineage>
</organism>
<dbReference type="InterPro" id="IPR050188">
    <property type="entry name" value="RluA_PseudoU_synthase"/>
</dbReference>
<proteinExistence type="predicted"/>
<keyword evidence="3" id="KW-1185">Reference proteome</keyword>
<gene>
    <name evidence="2" type="ORF">OU419_06140</name>
</gene>
<dbReference type="Proteomes" id="UP001163624">
    <property type="component" value="Chromosome"/>
</dbReference>
<dbReference type="SUPFAM" id="SSF55120">
    <property type="entry name" value="Pseudouridine synthase"/>
    <property type="match status" value="1"/>
</dbReference>
<evidence type="ECO:0000313" key="2">
    <source>
        <dbReference type="EMBL" id="WAI50833.1"/>
    </source>
</evidence>
<evidence type="ECO:0000259" key="1">
    <source>
        <dbReference type="Pfam" id="PF00849"/>
    </source>
</evidence>
<reference evidence="2" key="1">
    <citation type="submission" date="2022-11" db="EMBL/GenBank/DDBJ databases">
        <title>Pseudomonas triclosanedens sp. nov., a triclosan degrader isolated from activated sludge.</title>
        <authorList>
            <person name="Yin Y."/>
            <person name="Lu Z."/>
        </authorList>
    </citation>
    <scope>NUCLEOTIDE SEQUENCE</scope>
    <source>
        <strain evidence="2">ZM23</strain>
    </source>
</reference>
<dbReference type="InterPro" id="IPR006145">
    <property type="entry name" value="PsdUridine_synth_RsuA/RluA"/>
</dbReference>
<dbReference type="PANTHER" id="PTHR21600:SF84">
    <property type="entry name" value="PSEUDOURIDINE SYNTHASE RSUA_RLUA-LIKE DOMAIN-CONTAINING PROTEIN"/>
    <property type="match status" value="1"/>
</dbReference>
<dbReference type="InterPro" id="IPR006224">
    <property type="entry name" value="PsdUridine_synth_RluA-like_CS"/>
</dbReference>
<dbReference type="PANTHER" id="PTHR21600">
    <property type="entry name" value="MITOCHONDRIAL RNA PSEUDOURIDINE SYNTHASE"/>
    <property type="match status" value="1"/>
</dbReference>
<evidence type="ECO:0000313" key="3">
    <source>
        <dbReference type="Proteomes" id="UP001163624"/>
    </source>
</evidence>
<dbReference type="RefSeq" id="WP_254471784.1">
    <property type="nucleotide sequence ID" value="NZ_CP113432.1"/>
</dbReference>